<dbReference type="InterPro" id="IPR019752">
    <property type="entry name" value="Pyrv/ketoisovalerate_OxRed_cat"/>
</dbReference>
<dbReference type="Gene3D" id="3.40.50.80">
    <property type="entry name" value="Nucleotide-binding domain of ferredoxin-NADP reductase (FNR) module"/>
    <property type="match status" value="1"/>
</dbReference>
<dbReference type="Gene3D" id="3.40.50.970">
    <property type="match status" value="1"/>
</dbReference>
<evidence type="ECO:0000259" key="24">
    <source>
        <dbReference type="PROSITE" id="PS51384"/>
    </source>
</evidence>
<comment type="cofactor">
    <cofactor evidence="3">
        <name>FAD</name>
        <dbReference type="ChEBI" id="CHEBI:57692"/>
    </cofactor>
</comment>
<dbReference type="GO" id="GO:0051539">
    <property type="term" value="F:4 iron, 4 sulfur cluster binding"/>
    <property type="evidence" value="ECO:0007669"/>
    <property type="project" value="UniProtKB-KW"/>
</dbReference>
<evidence type="ECO:0000256" key="16">
    <source>
        <dbReference type="ARBA" id="ARBA00023002"/>
    </source>
</evidence>
<feature type="region of interest" description="Disordered" evidence="23">
    <location>
        <begin position="1"/>
        <end position="36"/>
    </location>
</feature>
<dbReference type="SUPFAM" id="SSF52922">
    <property type="entry name" value="TK C-terminal domain-like"/>
    <property type="match status" value="1"/>
</dbReference>
<comment type="subcellular location">
    <subcellularLocation>
        <location evidence="4">Mitochondrion</location>
    </subcellularLocation>
</comment>
<dbReference type="PANTHER" id="PTHR11496:SF83">
    <property type="entry name" value="HYDROXYACID-OXOACID TRANSHYDROGENASE, MITOCHONDRIAL"/>
    <property type="match status" value="1"/>
</dbReference>
<dbReference type="InterPro" id="IPR042157">
    <property type="entry name" value="HOT"/>
</dbReference>
<evidence type="ECO:0000256" key="23">
    <source>
        <dbReference type="SAM" id="MobiDB-lite"/>
    </source>
</evidence>
<dbReference type="GO" id="GO:0004783">
    <property type="term" value="F:sulfite reductase (NADPH) activity"/>
    <property type="evidence" value="ECO:0007669"/>
    <property type="project" value="UniProtKB-EC"/>
</dbReference>
<evidence type="ECO:0000256" key="13">
    <source>
        <dbReference type="ARBA" id="ARBA00022857"/>
    </source>
</evidence>
<dbReference type="Pfam" id="PF00175">
    <property type="entry name" value="NAD_binding_1"/>
    <property type="match status" value="1"/>
</dbReference>
<dbReference type="SUPFAM" id="SSF56796">
    <property type="entry name" value="Dehydroquinate synthase-like"/>
    <property type="match status" value="1"/>
</dbReference>
<evidence type="ECO:0000313" key="26">
    <source>
        <dbReference type="Proteomes" id="UP001174936"/>
    </source>
</evidence>
<dbReference type="InterPro" id="IPR003097">
    <property type="entry name" value="CysJ-like_FAD-binding"/>
</dbReference>
<evidence type="ECO:0000256" key="2">
    <source>
        <dbReference type="ARBA" id="ARBA00001917"/>
    </source>
</evidence>
<comment type="caution">
    <text evidence="25">The sequence shown here is derived from an EMBL/GenBank/DDBJ whole genome shotgun (WGS) entry which is preliminary data.</text>
</comment>
<evidence type="ECO:0000256" key="21">
    <source>
        <dbReference type="ARBA" id="ARBA00052219"/>
    </source>
</evidence>
<comment type="cofactor">
    <cofactor evidence="2">
        <name>FMN</name>
        <dbReference type="ChEBI" id="CHEBI:58210"/>
    </cofactor>
</comment>
<dbReference type="SUPFAM" id="SSF63380">
    <property type="entry name" value="Riboflavin synthase domain-like"/>
    <property type="match status" value="1"/>
</dbReference>
<dbReference type="InterPro" id="IPR001709">
    <property type="entry name" value="Flavoprot_Pyr_Nucl_cyt_Rdtase"/>
</dbReference>
<dbReference type="Proteomes" id="UP001174936">
    <property type="component" value="Unassembled WGS sequence"/>
</dbReference>
<dbReference type="GO" id="GO:0016903">
    <property type="term" value="F:oxidoreductase activity, acting on the aldehyde or oxo group of donors"/>
    <property type="evidence" value="ECO:0007669"/>
    <property type="project" value="InterPro"/>
</dbReference>
<dbReference type="PANTHER" id="PTHR11496">
    <property type="entry name" value="ALCOHOL DEHYDROGENASE"/>
    <property type="match status" value="1"/>
</dbReference>
<evidence type="ECO:0000256" key="22">
    <source>
        <dbReference type="ARBA" id="ARBA00059320"/>
    </source>
</evidence>
<keyword evidence="19" id="KW-0496">Mitochondrion</keyword>
<dbReference type="InterPro" id="IPR002869">
    <property type="entry name" value="Pyrv_flavodox_OxRed_cen"/>
</dbReference>
<keyword evidence="9" id="KW-0285">Flavoprotein</keyword>
<dbReference type="GO" id="GO:0004022">
    <property type="term" value="F:alcohol dehydrogenase (NAD+) activity"/>
    <property type="evidence" value="ECO:0007669"/>
    <property type="project" value="InterPro"/>
</dbReference>
<keyword evidence="18" id="KW-0411">Iron-sulfur</keyword>
<dbReference type="PROSITE" id="PS51384">
    <property type="entry name" value="FAD_FR"/>
    <property type="match status" value="1"/>
</dbReference>
<evidence type="ECO:0000256" key="5">
    <source>
        <dbReference type="ARBA" id="ARBA00004774"/>
    </source>
</evidence>
<keyword evidence="13" id="KW-0521">NADP</keyword>
<dbReference type="GO" id="GO:0005739">
    <property type="term" value="C:mitochondrion"/>
    <property type="evidence" value="ECO:0007669"/>
    <property type="project" value="UniProtKB-SubCell"/>
</dbReference>
<dbReference type="InterPro" id="IPR001670">
    <property type="entry name" value="ADH_Fe/GldA"/>
</dbReference>
<dbReference type="GO" id="GO:0047988">
    <property type="term" value="F:hydroxyacid-oxoacid transhydrogenase activity"/>
    <property type="evidence" value="ECO:0007669"/>
    <property type="project" value="UniProtKB-EC"/>
</dbReference>
<reference evidence="25" key="1">
    <citation type="submission" date="2023-06" db="EMBL/GenBank/DDBJ databases">
        <title>Genome-scale phylogeny and comparative genomics of the fungal order Sordariales.</title>
        <authorList>
            <consortium name="Lawrence Berkeley National Laboratory"/>
            <person name="Hensen N."/>
            <person name="Bonometti L."/>
            <person name="Westerberg I."/>
            <person name="Brannstrom I.O."/>
            <person name="Guillou S."/>
            <person name="Cros-Aarteil S."/>
            <person name="Calhoun S."/>
            <person name="Haridas S."/>
            <person name="Kuo A."/>
            <person name="Mondo S."/>
            <person name="Pangilinan J."/>
            <person name="Riley R."/>
            <person name="Labutti K."/>
            <person name="Andreopoulos B."/>
            <person name="Lipzen A."/>
            <person name="Chen C."/>
            <person name="Yanf M."/>
            <person name="Daum C."/>
            <person name="Ng V."/>
            <person name="Clum A."/>
            <person name="Steindorff A."/>
            <person name="Ohm R."/>
            <person name="Martin F."/>
            <person name="Silar P."/>
            <person name="Natvig D."/>
            <person name="Lalanne C."/>
            <person name="Gautier V."/>
            <person name="Ament-Velasquez S.L."/>
            <person name="Kruys A."/>
            <person name="Hutchinson M.I."/>
            <person name="Powell A.J."/>
            <person name="Barry K."/>
            <person name="Miller A.N."/>
            <person name="Grigoriev I.V."/>
            <person name="Debuchy R."/>
            <person name="Gladieux P."/>
            <person name="Thoren M.H."/>
            <person name="Johannesson H."/>
        </authorList>
    </citation>
    <scope>NUCLEOTIDE SEQUENCE</scope>
    <source>
        <strain evidence="25">SMH2532-1</strain>
    </source>
</reference>
<dbReference type="InterPro" id="IPR009014">
    <property type="entry name" value="Transketo_C/PFOR_II"/>
</dbReference>
<evidence type="ECO:0000256" key="19">
    <source>
        <dbReference type="ARBA" id="ARBA00023128"/>
    </source>
</evidence>
<keyword evidence="7" id="KW-0813">Transport</keyword>
<keyword evidence="12" id="KW-0274">FAD</keyword>
<dbReference type="Gene3D" id="1.20.1090.10">
    <property type="entry name" value="Dehydroquinate synthase-like - alpha domain"/>
    <property type="match status" value="1"/>
</dbReference>
<dbReference type="FunFam" id="3.40.50.920:FF:000007">
    <property type="entry name" value="Pyruvate:ferredoxin (Flavodoxin) oxidoreductase"/>
    <property type="match status" value="1"/>
</dbReference>
<evidence type="ECO:0000256" key="14">
    <source>
        <dbReference type="ARBA" id="ARBA00022946"/>
    </source>
</evidence>
<dbReference type="InterPro" id="IPR039697">
    <property type="entry name" value="Alcohol_dehydrogenase_Fe"/>
</dbReference>
<dbReference type="Gene3D" id="3.40.50.920">
    <property type="match status" value="1"/>
</dbReference>
<evidence type="ECO:0000256" key="20">
    <source>
        <dbReference type="ARBA" id="ARBA00049496"/>
    </source>
</evidence>
<accession>A0AA39XVZ8</accession>
<dbReference type="GO" id="GO:0046872">
    <property type="term" value="F:metal ion binding"/>
    <property type="evidence" value="ECO:0007669"/>
    <property type="project" value="UniProtKB-KW"/>
</dbReference>
<dbReference type="Gene3D" id="3.40.50.1970">
    <property type="match status" value="1"/>
</dbReference>
<evidence type="ECO:0000256" key="4">
    <source>
        <dbReference type="ARBA" id="ARBA00004173"/>
    </source>
</evidence>
<dbReference type="Gene3D" id="3.40.920.10">
    <property type="entry name" value="Pyruvate-ferredoxin oxidoreductase, PFOR, domain III"/>
    <property type="match status" value="1"/>
</dbReference>
<organism evidence="25 26">
    <name type="scientific">Cercophora newfieldiana</name>
    <dbReference type="NCBI Taxonomy" id="92897"/>
    <lineage>
        <taxon>Eukaryota</taxon>
        <taxon>Fungi</taxon>
        <taxon>Dikarya</taxon>
        <taxon>Ascomycota</taxon>
        <taxon>Pezizomycotina</taxon>
        <taxon>Sordariomycetes</taxon>
        <taxon>Sordariomycetidae</taxon>
        <taxon>Sordariales</taxon>
        <taxon>Lasiosphaeriaceae</taxon>
        <taxon>Cercophora</taxon>
    </lineage>
</organism>
<name>A0AA39XVZ8_9PEZI</name>
<dbReference type="Gene3D" id="2.40.30.10">
    <property type="entry name" value="Translation factors"/>
    <property type="match status" value="1"/>
</dbReference>
<evidence type="ECO:0000256" key="1">
    <source>
        <dbReference type="ARBA" id="ARBA00000813"/>
    </source>
</evidence>
<dbReference type="PRINTS" id="PR00371">
    <property type="entry name" value="FPNCR"/>
</dbReference>
<comment type="similarity">
    <text evidence="6">Belongs to the iron-containing alcohol dehydrogenase family. Hydroxyacid-oxoacid transhydrogenase subfamily.</text>
</comment>
<dbReference type="SUPFAM" id="SSF52343">
    <property type="entry name" value="Ferredoxin reductase-like, C-terminal NADP-linked domain"/>
    <property type="match status" value="1"/>
</dbReference>
<evidence type="ECO:0000256" key="6">
    <source>
        <dbReference type="ARBA" id="ARBA00010005"/>
    </source>
</evidence>
<dbReference type="CDD" id="cd08190">
    <property type="entry name" value="HOT"/>
    <property type="match status" value="1"/>
</dbReference>
<dbReference type="Pfam" id="PF00465">
    <property type="entry name" value="Fe-ADH"/>
    <property type="match status" value="1"/>
</dbReference>
<dbReference type="InterPro" id="IPR017938">
    <property type="entry name" value="Riboflavin_synthase-like_b-brl"/>
</dbReference>
<keyword evidence="8" id="KW-0004">4Fe-4S</keyword>
<evidence type="ECO:0000256" key="18">
    <source>
        <dbReference type="ARBA" id="ARBA00023014"/>
    </source>
</evidence>
<keyword evidence="10" id="KW-0288">FMN</keyword>
<comment type="pathway">
    <text evidence="5">Sulfur metabolism; hydrogen sulfide biosynthesis; hydrogen sulfide from sulfite (NADPH route): step 1/1.</text>
</comment>
<comment type="catalytic activity">
    <reaction evidence="21">
        <text>hydrogen sulfide + 3 NADP(+) + 3 H2O = sulfite + 3 NADPH + 4 H(+)</text>
        <dbReference type="Rhea" id="RHEA:13801"/>
        <dbReference type="ChEBI" id="CHEBI:15377"/>
        <dbReference type="ChEBI" id="CHEBI:15378"/>
        <dbReference type="ChEBI" id="CHEBI:17359"/>
        <dbReference type="ChEBI" id="CHEBI:29919"/>
        <dbReference type="ChEBI" id="CHEBI:57783"/>
        <dbReference type="ChEBI" id="CHEBI:58349"/>
        <dbReference type="EC" id="1.8.1.2"/>
    </reaction>
</comment>
<evidence type="ECO:0000256" key="9">
    <source>
        <dbReference type="ARBA" id="ARBA00022630"/>
    </source>
</evidence>
<proteinExistence type="inferred from homology"/>
<feature type="domain" description="FAD-binding FR-type" evidence="24">
    <location>
        <begin position="688"/>
        <end position="931"/>
    </location>
</feature>
<evidence type="ECO:0000256" key="17">
    <source>
        <dbReference type="ARBA" id="ARBA00023004"/>
    </source>
</evidence>
<evidence type="ECO:0000313" key="25">
    <source>
        <dbReference type="EMBL" id="KAK0641266.1"/>
    </source>
</evidence>
<dbReference type="FunFam" id="1.20.990.10:FF:000010">
    <property type="entry name" value="Sulfite reductase [NADPH] flavoprotein component"/>
    <property type="match status" value="1"/>
</dbReference>
<evidence type="ECO:0000256" key="10">
    <source>
        <dbReference type="ARBA" id="ARBA00022643"/>
    </source>
</evidence>
<dbReference type="InterPro" id="IPR001433">
    <property type="entry name" value="OxRdtase_FAD/NAD-bd"/>
</dbReference>
<comment type="catalytic activity">
    <reaction evidence="20">
        <text>4-hydroxybutanoate + 2-oxoglutarate = (R)-2-hydroxyglutarate + succinate semialdehyde</text>
        <dbReference type="Rhea" id="RHEA:24734"/>
        <dbReference type="ChEBI" id="CHEBI:15801"/>
        <dbReference type="ChEBI" id="CHEBI:16724"/>
        <dbReference type="ChEBI" id="CHEBI:16810"/>
        <dbReference type="ChEBI" id="CHEBI:57706"/>
        <dbReference type="EC" id="1.1.99.24"/>
    </reaction>
</comment>
<dbReference type="InterPro" id="IPR023173">
    <property type="entry name" value="NADPH_Cyt_P450_Rdtase_alpha"/>
</dbReference>
<dbReference type="Pfam" id="PF25137">
    <property type="entry name" value="ADH_Fe_C"/>
    <property type="match status" value="1"/>
</dbReference>
<comment type="catalytic activity">
    <reaction evidence="1">
        <text>(S)-3-hydroxybutanoate + 2-oxoglutarate = (R)-2-hydroxyglutarate + acetoacetate</text>
        <dbReference type="Rhea" id="RHEA:23048"/>
        <dbReference type="ChEBI" id="CHEBI:11047"/>
        <dbReference type="ChEBI" id="CHEBI:13705"/>
        <dbReference type="ChEBI" id="CHEBI:15801"/>
        <dbReference type="ChEBI" id="CHEBI:16810"/>
        <dbReference type="EC" id="1.1.99.24"/>
    </reaction>
</comment>
<dbReference type="InterPro" id="IPR039261">
    <property type="entry name" value="FNR_nucleotide-bd"/>
</dbReference>
<dbReference type="EMBL" id="JAULSV010000006">
    <property type="protein sequence ID" value="KAK0641266.1"/>
    <property type="molecule type" value="Genomic_DNA"/>
</dbReference>
<dbReference type="Pfam" id="PF00667">
    <property type="entry name" value="FAD_binding_1"/>
    <property type="match status" value="1"/>
</dbReference>
<evidence type="ECO:0000256" key="11">
    <source>
        <dbReference type="ARBA" id="ARBA00022723"/>
    </source>
</evidence>
<keyword evidence="16" id="KW-0560">Oxidoreductase</keyword>
<keyword evidence="11" id="KW-0479">Metal-binding</keyword>
<comment type="function">
    <text evidence="22">This enzyme catalyzes the 6-electron reduction of sulfite to sulfide. This is one of several activities required for the biosynthesis of L-cysteine from sulfate.</text>
</comment>
<evidence type="ECO:0000256" key="8">
    <source>
        <dbReference type="ARBA" id="ARBA00022485"/>
    </source>
</evidence>
<dbReference type="SUPFAM" id="SSF53323">
    <property type="entry name" value="Pyruvate-ferredoxin oxidoreductase, PFOR, domain III"/>
    <property type="match status" value="1"/>
</dbReference>
<evidence type="ECO:0000256" key="7">
    <source>
        <dbReference type="ARBA" id="ARBA00022448"/>
    </source>
</evidence>
<dbReference type="CDD" id="cd06207">
    <property type="entry name" value="CyPoR_like"/>
    <property type="match status" value="1"/>
</dbReference>
<gene>
    <name evidence="25" type="ORF">B0T16DRAFT_393576</name>
</gene>
<dbReference type="FunFam" id="3.40.50.80:FF:000011">
    <property type="entry name" value="Sulfite reductase flavoprotein component"/>
    <property type="match status" value="1"/>
</dbReference>
<keyword evidence="26" id="KW-1185">Reference proteome</keyword>
<evidence type="ECO:0000256" key="12">
    <source>
        <dbReference type="ARBA" id="ARBA00022827"/>
    </source>
</evidence>
<dbReference type="Gene3D" id="1.20.990.10">
    <property type="entry name" value="NADPH-cytochrome p450 Reductase, Chain A, domain 3"/>
    <property type="match status" value="1"/>
</dbReference>
<keyword evidence="17" id="KW-0408">Iron</keyword>
<keyword evidence="15" id="KW-0249">Electron transport</keyword>
<dbReference type="Pfam" id="PF01558">
    <property type="entry name" value="POR"/>
    <property type="match status" value="1"/>
</dbReference>
<dbReference type="FunFam" id="3.40.50.1970:FF:000009">
    <property type="entry name" value="Fe-containing alcohol dehydrogenase"/>
    <property type="match status" value="1"/>
</dbReference>
<sequence>MELKAHESSGGIAPVAAAADPKASPSDFSKTASSPLGKDVSLASISGPTYVTSQLLVQQTAYKLSDKIFSFSPETFDLDGAVKSWSSAGEKNLHGETTTVVPLQTRIGAGAFALGYIFSKDFDLSKRHIPQTLLAPSLSLRHLRTALDQLSLLYGVASPFVAHIAAADYSANEGLVTEYESALQTAEDLGLALVSSSSAYEVQHISLLATLLASVLPTLHVYDGLRTARETLRVVDALSEESIAEHYKQLTAVAGKLNKRLDAAGKVVELLHAFNEEFGTSYAPFEYHGHEAPETVLVVFGSAESQIAKQVANALAGEDKRVGVVNVRVYRPFIEEAFLEALPHSVRTLAVLGQVRDSISADDASIQSALYADVLTAVSFTDKWAYAPEVVDFKYAASEAQTPSSIASILLKFSSKDAQAATTFSLHSLDETQKFTFWDVDNSTAVEAPSVLGTLLAQESTSNVSVHEVYDNLLQGGVIRTDIRSAKKSIQAPYDIDNADVAFVGEEKLLNEIAILKGVKAGGKVILRLPNLKDEDLEKRIPAPARKEIQDKGLQMFALDTSFSPALEKEAQLLVELAFLKVARPELTTEQLAKFTWIAKDQAILAESADSLEQALRKIEVPATWAELPADMTFAPLAPSVTRTSFAPFQKEEVESVLDLRDWQSAAKGLAFKEAYGTQTSLRPDLTVKTFTIHVKENRRLTPQEYDRNIFHIEFDLGNSGLTYNIGEALGIHAENDPAQVLDFIQSYGLNADELVEVPSREDPAVSEIRTVYQSLVQNIDILGKPPKRFFESLAEFATDEKEKKKLEFLGGKEGADEFKKLSEVDTVTYVDILEDFKSARPSFHDLVRIVSPLKRREYSIASAQAVTPNSVALMIVVVDWVDTKGRTRYGQATRYLSGLAPGTAITASVKPSVMKLPVKDTAPLIMAGLGTGLAPFRAFVQYRAMQKAQGKEIGSILLYLGSRHQREEYLYGEEWEAYMDAGVITLLGAAFSRDQPQKIYIQDRMRQTMSDIVKAYIEEEGSFYLCGPTWPVPDVTEVLQEAIATQAKKTGRKVDSRKEIERLKEDGRLRVFVFVFEELDMSAAIRVVPSKAARARNGSSNGHTSRRGYAAASDAGQLKEYAFEMAASSIRFGPGVTQEVGMDLRNMGAKRVAVVTDETVDKLDAMRQVREALDREGVSYQVYNETKVEPKDYSVKEAIAWAKPYDPDAFLAVGGGSVIDTAKLMNLYACYPEADFLDFVNAPLGKGLPIERKLRPLIAVPTTAGTGSETTGTAIFDLASRRAKTGVAHRNLKPTLGICDPLNTRTMPAAVKAASGLDVLCHSLESWTAIPFNERVPRPTNPILRPAYQGANPISDIFSLAALRATVKYLPRAVRDPSDLEAQSEMLLAATLAGVGFGNAGVHLCHGMSYPISGQNPAEYKHKGYDVSHPIIPHGVSVAVTAPTVFRFTAASNPERHLAAAEAFGVDISNVKLESAGEVLAEALAKFLADLGDQPRGLKDLGFGMEHVEELVDGTIPQKRVLMLAPGLDADSLEREREQLRGLFEGAMEH</sequence>
<evidence type="ECO:0000256" key="3">
    <source>
        <dbReference type="ARBA" id="ARBA00001974"/>
    </source>
</evidence>
<feature type="compositionally biased region" description="Low complexity" evidence="23">
    <location>
        <begin position="13"/>
        <end position="27"/>
    </location>
</feature>
<dbReference type="InterPro" id="IPR017927">
    <property type="entry name" value="FAD-bd_FR_type"/>
</dbReference>
<evidence type="ECO:0000256" key="15">
    <source>
        <dbReference type="ARBA" id="ARBA00022982"/>
    </source>
</evidence>
<dbReference type="FunFam" id="3.40.50.970:FF:000052">
    <property type="entry name" value="Sulfite reductase [NADPH] flavoprotein component"/>
    <property type="match status" value="1"/>
</dbReference>
<protein>
    <submittedName>
        <fullName evidence="25">Sulfite reductase [NADPH] flavoprotein component-like protein</fullName>
    </submittedName>
</protein>
<dbReference type="FunFam" id="1.20.1090.10:FF:000003">
    <property type="entry name" value="Probable hydroxyacid-oxoacid transhydrogenase, mitochondrial"/>
    <property type="match status" value="1"/>
</dbReference>
<dbReference type="InterPro" id="IPR056798">
    <property type="entry name" value="ADH_Fe_C"/>
</dbReference>
<keyword evidence="14" id="KW-0809">Transit peptide</keyword>